<proteinExistence type="predicted"/>
<dbReference type="EMBL" id="SDEE01000018">
    <property type="protein sequence ID" value="RXW24483.1"/>
    <property type="molecule type" value="Genomic_DNA"/>
</dbReference>
<dbReference type="AlphaFoldDB" id="A0A4Q2DW79"/>
<dbReference type="InterPro" id="IPR008974">
    <property type="entry name" value="TRAF-like"/>
</dbReference>
<feature type="compositionally biased region" description="Low complexity" evidence="1">
    <location>
        <begin position="320"/>
        <end position="329"/>
    </location>
</feature>
<accession>A0A4Q2DW79</accession>
<evidence type="ECO:0000259" key="2">
    <source>
        <dbReference type="PROSITE" id="PS50144"/>
    </source>
</evidence>
<evidence type="ECO:0000313" key="4">
    <source>
        <dbReference type="Proteomes" id="UP000290288"/>
    </source>
</evidence>
<dbReference type="Proteomes" id="UP000290288">
    <property type="component" value="Unassembled WGS sequence"/>
</dbReference>
<feature type="region of interest" description="Disordered" evidence="1">
    <location>
        <begin position="546"/>
        <end position="567"/>
    </location>
</feature>
<evidence type="ECO:0000313" key="3">
    <source>
        <dbReference type="EMBL" id="RXW24483.1"/>
    </source>
</evidence>
<dbReference type="PROSITE" id="PS50144">
    <property type="entry name" value="MATH"/>
    <property type="match status" value="1"/>
</dbReference>
<organism evidence="3 4">
    <name type="scientific">Candolleomyces aberdarensis</name>
    <dbReference type="NCBI Taxonomy" id="2316362"/>
    <lineage>
        <taxon>Eukaryota</taxon>
        <taxon>Fungi</taxon>
        <taxon>Dikarya</taxon>
        <taxon>Basidiomycota</taxon>
        <taxon>Agaricomycotina</taxon>
        <taxon>Agaricomycetes</taxon>
        <taxon>Agaricomycetidae</taxon>
        <taxon>Agaricales</taxon>
        <taxon>Agaricineae</taxon>
        <taxon>Psathyrellaceae</taxon>
        <taxon>Candolleomyces</taxon>
    </lineage>
</organism>
<feature type="domain" description="MATH" evidence="2">
    <location>
        <begin position="12"/>
        <end position="160"/>
    </location>
</feature>
<reference evidence="3 4" key="1">
    <citation type="submission" date="2019-01" db="EMBL/GenBank/DDBJ databases">
        <title>Draft genome sequence of Psathyrella aberdarensis IHI B618.</title>
        <authorList>
            <person name="Buettner E."/>
            <person name="Kellner H."/>
        </authorList>
    </citation>
    <scope>NUCLEOTIDE SEQUENCE [LARGE SCALE GENOMIC DNA]</scope>
    <source>
        <strain evidence="3 4">IHI B618</strain>
    </source>
</reference>
<gene>
    <name evidence="3" type="ORF">EST38_g1382</name>
</gene>
<dbReference type="InterPro" id="IPR002083">
    <property type="entry name" value="MATH/TRAF_dom"/>
</dbReference>
<name>A0A4Q2DW79_9AGAR</name>
<sequence length="567" mass="62710">MEVESEYQESTCVTFEWTLRGLKSLFDSTKGDTKSKVTRSPRFGDGRWQVGIHVLFFYHFVSKAGQILFYANAGVQKEGNDGYVSLYLSCEPTPAEKEAALSDNGRVEKTILYNLKEAVNHSFSYKTANWGWAQFARRDSIYYQSPNVKAQDAFVIICSVVSTPVAPPPPPPVTHYSVPKPLLDTIGSLLDDPAYSDVQFIIARRGQDSRTARRIWASKKILSRTDYFSTMFSSNFAEGVGLAISHGTPKPSGRSLSSPKSSFSAVFEDEFEDSDDDDDEVLAASLSFDGQDAMTSSISTEEFSMLMADTHVVEVEQSESAIPSISVSRPPSPMETEAAASSSKNTDNQHRREIDKPQTMAIVIKDVAYSTYKAILYYIYTDTIVFAPLSSSFSHSKLRSPPSGTPVVGPASESSNNVLGGPKRNAGDGPTTRAEWIVEWTKDNSGRPAPCSAKAVYRVADKLDLGELKERASKHIFKSLTVDNIAYEVFSPFAATFEEVEIEFFLNHWHEIRASESMRTVWHQIRSGRHPGFEEVWPLIAQSLEFKPTSPPQPTTSKASVGAAQPQ</sequence>
<protein>
    <recommendedName>
        <fullName evidence="2">MATH domain-containing protein</fullName>
    </recommendedName>
</protein>
<feature type="region of interest" description="Disordered" evidence="1">
    <location>
        <begin position="397"/>
        <end position="431"/>
    </location>
</feature>
<comment type="caution">
    <text evidence="3">The sequence shown here is derived from an EMBL/GenBank/DDBJ whole genome shotgun (WGS) entry which is preliminary data.</text>
</comment>
<dbReference type="SUPFAM" id="SSF54695">
    <property type="entry name" value="POZ domain"/>
    <property type="match status" value="1"/>
</dbReference>
<dbReference type="SUPFAM" id="SSF49599">
    <property type="entry name" value="TRAF domain-like"/>
    <property type="match status" value="1"/>
</dbReference>
<keyword evidence="4" id="KW-1185">Reference proteome</keyword>
<dbReference type="STRING" id="2316362.A0A4Q2DW79"/>
<dbReference type="InterPro" id="IPR011333">
    <property type="entry name" value="SKP1/BTB/POZ_sf"/>
</dbReference>
<feature type="region of interest" description="Disordered" evidence="1">
    <location>
        <begin position="318"/>
        <end position="354"/>
    </location>
</feature>
<evidence type="ECO:0000256" key="1">
    <source>
        <dbReference type="SAM" id="MobiDB-lite"/>
    </source>
</evidence>
<dbReference type="PANTHER" id="PTHR24413">
    <property type="entry name" value="SPECKLE-TYPE POZ PROTEIN"/>
    <property type="match status" value="1"/>
</dbReference>
<dbReference type="OrthoDB" id="6359816at2759"/>
<dbReference type="Gene3D" id="2.60.210.10">
    <property type="entry name" value="Apoptosis, Tumor Necrosis Factor Receptor Associated Protein 2, Chain A"/>
    <property type="match status" value="1"/>
</dbReference>
<dbReference type="Gene3D" id="3.30.710.10">
    <property type="entry name" value="Potassium Channel Kv1.1, Chain A"/>
    <property type="match status" value="2"/>
</dbReference>